<name>A0ABQ9HRE6_9NEOP</name>
<evidence type="ECO:0000256" key="1">
    <source>
        <dbReference type="SAM" id="MobiDB-lite"/>
    </source>
</evidence>
<reference evidence="2 3" key="1">
    <citation type="submission" date="2023-02" db="EMBL/GenBank/DDBJ databases">
        <title>LHISI_Scaffold_Assembly.</title>
        <authorList>
            <person name="Stuart O.P."/>
            <person name="Cleave R."/>
            <person name="Magrath M.J.L."/>
            <person name="Mikheyev A.S."/>
        </authorList>
    </citation>
    <scope>NUCLEOTIDE SEQUENCE [LARGE SCALE GENOMIC DNA]</scope>
    <source>
        <strain evidence="2">Daus_M_001</strain>
        <tissue evidence="2">Leg muscle</tissue>
    </source>
</reference>
<protein>
    <submittedName>
        <fullName evidence="2">Uncharacterized protein</fullName>
    </submittedName>
</protein>
<comment type="caution">
    <text evidence="2">The sequence shown here is derived from an EMBL/GenBank/DDBJ whole genome shotgun (WGS) entry which is preliminary data.</text>
</comment>
<organism evidence="2 3">
    <name type="scientific">Dryococelus australis</name>
    <dbReference type="NCBI Taxonomy" id="614101"/>
    <lineage>
        <taxon>Eukaryota</taxon>
        <taxon>Metazoa</taxon>
        <taxon>Ecdysozoa</taxon>
        <taxon>Arthropoda</taxon>
        <taxon>Hexapoda</taxon>
        <taxon>Insecta</taxon>
        <taxon>Pterygota</taxon>
        <taxon>Neoptera</taxon>
        <taxon>Polyneoptera</taxon>
        <taxon>Phasmatodea</taxon>
        <taxon>Verophasmatodea</taxon>
        <taxon>Anareolatae</taxon>
        <taxon>Phasmatidae</taxon>
        <taxon>Eurycanthinae</taxon>
        <taxon>Dryococelus</taxon>
    </lineage>
</organism>
<feature type="region of interest" description="Disordered" evidence="1">
    <location>
        <begin position="1"/>
        <end position="25"/>
    </location>
</feature>
<evidence type="ECO:0000313" key="2">
    <source>
        <dbReference type="EMBL" id="KAJ8886656.1"/>
    </source>
</evidence>
<gene>
    <name evidence="2" type="ORF">PR048_012868</name>
</gene>
<proteinExistence type="predicted"/>
<evidence type="ECO:0000313" key="3">
    <source>
        <dbReference type="Proteomes" id="UP001159363"/>
    </source>
</evidence>
<sequence>MTTSTTKLESCSVGKNRHEDCHKENNTKKKGIKIRKTSCCDPMKVHSVPFKGSLCKINLHSILLDKSLEYLQQSPIKLHAVPQHAKESYGKRKVHELSSAVEDKLFKVLDVQLPATSTSDSI</sequence>
<accession>A0ABQ9HRE6</accession>
<dbReference type="Proteomes" id="UP001159363">
    <property type="component" value="Chromosome X"/>
</dbReference>
<dbReference type="EMBL" id="JARBHB010000004">
    <property type="protein sequence ID" value="KAJ8886656.1"/>
    <property type="molecule type" value="Genomic_DNA"/>
</dbReference>
<keyword evidence="3" id="KW-1185">Reference proteome</keyword>
<feature type="compositionally biased region" description="Basic and acidic residues" evidence="1">
    <location>
        <begin position="16"/>
        <end position="25"/>
    </location>
</feature>